<keyword evidence="3" id="KW-1185">Reference proteome</keyword>
<evidence type="ECO:0000259" key="1">
    <source>
        <dbReference type="Pfam" id="PF01248"/>
    </source>
</evidence>
<dbReference type="eggNOG" id="COG1358">
    <property type="taxonomic scope" value="Bacteria"/>
</dbReference>
<evidence type="ECO:0000313" key="2">
    <source>
        <dbReference type="EMBL" id="EEG31471.1"/>
    </source>
</evidence>
<feature type="domain" description="Ribosomal protein eL8/eL30/eS12/Gadd45" evidence="1">
    <location>
        <begin position="8"/>
        <end position="88"/>
    </location>
</feature>
<dbReference type="AlphaFoldDB" id="C0EAK6"/>
<sequence length="95" mass="10361">MVCSIGLCKRAGKLVAGFDGVKEALANHTALLVLLASDLSEKTKKECRFLAEKYDAPILELDSTMEELSEMLRKRTGVLATTDAGFARMLSSKRP</sequence>
<reference evidence="2 3" key="2">
    <citation type="submission" date="2009-02" db="EMBL/GenBank/DDBJ databases">
        <title>Draft genome sequence of Clostridium methylpentosum (DSM 5476).</title>
        <authorList>
            <person name="Sudarsanam P."/>
            <person name="Ley R."/>
            <person name="Guruge J."/>
            <person name="Turnbaugh P.J."/>
            <person name="Mahowald M."/>
            <person name="Liep D."/>
            <person name="Gordon J."/>
        </authorList>
    </citation>
    <scope>NUCLEOTIDE SEQUENCE [LARGE SCALE GENOMIC DNA]</scope>
    <source>
        <strain evidence="2 3">DSM 5476</strain>
    </source>
</reference>
<dbReference type="GO" id="GO:0005840">
    <property type="term" value="C:ribosome"/>
    <property type="evidence" value="ECO:0007669"/>
    <property type="project" value="UniProtKB-KW"/>
</dbReference>
<dbReference type="EMBL" id="ACEC01000033">
    <property type="protein sequence ID" value="EEG31471.1"/>
    <property type="molecule type" value="Genomic_DNA"/>
</dbReference>
<protein>
    <submittedName>
        <fullName evidence="2">Ribosomal protein L7Ae</fullName>
    </submittedName>
</protein>
<dbReference type="Gene3D" id="3.30.1330.30">
    <property type="match status" value="1"/>
</dbReference>
<keyword evidence="2" id="KW-0687">Ribonucleoprotein</keyword>
<comment type="caution">
    <text evidence="2">The sequence shown here is derived from an EMBL/GenBank/DDBJ whole genome shotgun (WGS) entry which is preliminary data.</text>
</comment>
<dbReference type="Proteomes" id="UP000003340">
    <property type="component" value="Unassembled WGS sequence"/>
</dbReference>
<name>C0EAK6_9FIRM</name>
<dbReference type="SUPFAM" id="SSF55315">
    <property type="entry name" value="L30e-like"/>
    <property type="match status" value="1"/>
</dbReference>
<gene>
    <name evidence="2" type="ORF">CLOSTMETH_00863</name>
</gene>
<dbReference type="Pfam" id="PF01248">
    <property type="entry name" value="Ribosomal_L7Ae"/>
    <property type="match status" value="1"/>
</dbReference>
<organism evidence="2 3">
    <name type="scientific">[Clostridium] methylpentosum DSM 5476</name>
    <dbReference type="NCBI Taxonomy" id="537013"/>
    <lineage>
        <taxon>Bacteria</taxon>
        <taxon>Bacillati</taxon>
        <taxon>Bacillota</taxon>
        <taxon>Clostridia</taxon>
        <taxon>Eubacteriales</taxon>
        <taxon>Oscillospiraceae</taxon>
        <taxon>Oscillospiraceae incertae sedis</taxon>
    </lineage>
</organism>
<dbReference type="STRING" id="537013.CLOSTMETH_00863"/>
<reference evidence="2 3" key="1">
    <citation type="submission" date="2009-01" db="EMBL/GenBank/DDBJ databases">
        <authorList>
            <person name="Fulton L."/>
            <person name="Clifton S."/>
            <person name="Fulton B."/>
            <person name="Xu J."/>
            <person name="Minx P."/>
            <person name="Pepin K.H."/>
            <person name="Johnson M."/>
            <person name="Bhonagiri V."/>
            <person name="Nash W.E."/>
            <person name="Mardis E.R."/>
            <person name="Wilson R.K."/>
        </authorList>
    </citation>
    <scope>NUCLEOTIDE SEQUENCE [LARGE SCALE GENOMIC DNA]</scope>
    <source>
        <strain evidence="2 3">DSM 5476</strain>
    </source>
</reference>
<evidence type="ECO:0000313" key="3">
    <source>
        <dbReference type="Proteomes" id="UP000003340"/>
    </source>
</evidence>
<dbReference type="HOGENOM" id="CLU_157804_3_0_9"/>
<keyword evidence="2" id="KW-0689">Ribosomal protein</keyword>
<dbReference type="InterPro" id="IPR029064">
    <property type="entry name" value="Ribosomal_eL30-like_sf"/>
</dbReference>
<proteinExistence type="predicted"/>
<dbReference type="InterPro" id="IPR004038">
    <property type="entry name" value="Ribosomal_eL8/eL30/eS12/Gad45"/>
</dbReference>
<accession>C0EAK6</accession>